<name>A0A0D2BN54_9EURO</name>
<evidence type="ECO:0000256" key="3">
    <source>
        <dbReference type="ARBA" id="ARBA00023015"/>
    </source>
</evidence>
<evidence type="ECO:0000256" key="4">
    <source>
        <dbReference type="ARBA" id="ARBA00023125"/>
    </source>
</evidence>
<proteinExistence type="predicted"/>
<keyword evidence="1" id="KW-0479">Metal-binding</keyword>
<dbReference type="Pfam" id="PF11951">
    <property type="entry name" value="Fungal_trans_2"/>
    <property type="match status" value="1"/>
</dbReference>
<gene>
    <name evidence="8" type="ORF">PV08_09821</name>
</gene>
<dbReference type="Proteomes" id="UP000053328">
    <property type="component" value="Unassembled WGS sequence"/>
</dbReference>
<keyword evidence="9" id="KW-1185">Reference proteome</keyword>
<evidence type="ECO:0000256" key="7">
    <source>
        <dbReference type="SAM" id="MobiDB-lite"/>
    </source>
</evidence>
<dbReference type="STRING" id="91928.A0A0D2BN54"/>
<keyword evidence="3" id="KW-0805">Transcription regulation</keyword>
<dbReference type="InterPro" id="IPR021858">
    <property type="entry name" value="Fun_TF"/>
</dbReference>
<keyword evidence="2" id="KW-0862">Zinc</keyword>
<keyword evidence="4" id="KW-0238">DNA-binding</keyword>
<dbReference type="GO" id="GO:0046872">
    <property type="term" value="F:metal ion binding"/>
    <property type="evidence" value="ECO:0007669"/>
    <property type="project" value="UniProtKB-KW"/>
</dbReference>
<dbReference type="InterPro" id="IPR052360">
    <property type="entry name" value="Transcr_Regulatory_Proteins"/>
</dbReference>
<evidence type="ECO:0000313" key="8">
    <source>
        <dbReference type="EMBL" id="KIW12544.1"/>
    </source>
</evidence>
<feature type="region of interest" description="Disordered" evidence="7">
    <location>
        <begin position="294"/>
        <end position="318"/>
    </location>
</feature>
<protein>
    <submittedName>
        <fullName evidence="8">Uncharacterized protein</fullName>
    </submittedName>
</protein>
<dbReference type="VEuPathDB" id="FungiDB:PV08_09821"/>
<evidence type="ECO:0000256" key="6">
    <source>
        <dbReference type="ARBA" id="ARBA00023242"/>
    </source>
</evidence>
<keyword evidence="5" id="KW-0804">Transcription</keyword>
<dbReference type="HOGENOM" id="CLU_011409_6_0_1"/>
<organism evidence="8 9">
    <name type="scientific">Exophiala spinifera</name>
    <dbReference type="NCBI Taxonomy" id="91928"/>
    <lineage>
        <taxon>Eukaryota</taxon>
        <taxon>Fungi</taxon>
        <taxon>Dikarya</taxon>
        <taxon>Ascomycota</taxon>
        <taxon>Pezizomycotina</taxon>
        <taxon>Eurotiomycetes</taxon>
        <taxon>Chaetothyriomycetidae</taxon>
        <taxon>Chaetothyriales</taxon>
        <taxon>Herpotrichiellaceae</taxon>
        <taxon>Exophiala</taxon>
    </lineage>
</organism>
<evidence type="ECO:0000256" key="2">
    <source>
        <dbReference type="ARBA" id="ARBA00022833"/>
    </source>
</evidence>
<dbReference type="PANTHER" id="PTHR36206:SF12">
    <property type="entry name" value="ASPERCRYPTIN BIOSYNTHESIS CLUSTER-SPECIFIC TRANSCRIPTION REGULATOR ATNN-RELATED"/>
    <property type="match status" value="1"/>
</dbReference>
<sequence>MHKGRTCMRRIHLESRAAWSWRGIQIWQLLSTDPDLDWSERRSLAFFQDRTALELSGSFQNDFWLSTILPFAQRDAAVRHALVALSSMHEHYAGIDHYVPPSGLDFALDHYGKAIRELVRLNNQKYWEDGFDCALVACALFSSFESLQGHYHTACTHAISGMKMLAEHQRQNHDLSSPESAPVANCRGELMRFFSTMKFQMLEIGDTNFGGARPPMVWGPPSMPERFASYEEALLHMEGLLAELGDYAFRLDELAQTGPVSEEMANRFKLEFMPIKDHAMRWMAVFDALGTEQRQISRSSTTAESNSSSERGSSIRGDTWTLPPAASLLSAFRSLLTGFVQRLEVNDETIMDEYAPDLERCLELCEAFIKQTSHLVTPVPSPTPSPGKLASQSPKVARPSYSLTLGVVPALFLIATSGSNMSTRARAIRLLRCCHRREGFWDSGIAAELAERVCQIQAVVNQKYGQSMPIGCKVLDVSFLPDRNCMVRYRLRKLRPQGDEDHIQGEYETLDENKIYYESLEWDGLRTWKN</sequence>
<dbReference type="OrthoDB" id="2593732at2759"/>
<evidence type="ECO:0000256" key="1">
    <source>
        <dbReference type="ARBA" id="ARBA00022723"/>
    </source>
</evidence>
<dbReference type="PANTHER" id="PTHR36206">
    <property type="entry name" value="ASPERCRYPTIN BIOSYNTHESIS CLUSTER-SPECIFIC TRANSCRIPTION REGULATOR ATNN-RELATED"/>
    <property type="match status" value="1"/>
</dbReference>
<reference evidence="8 9" key="1">
    <citation type="submission" date="2015-01" db="EMBL/GenBank/DDBJ databases">
        <title>The Genome Sequence of Exophiala spinifera CBS89968.</title>
        <authorList>
            <consortium name="The Broad Institute Genomics Platform"/>
            <person name="Cuomo C."/>
            <person name="de Hoog S."/>
            <person name="Gorbushina A."/>
            <person name="Stielow B."/>
            <person name="Teixiera M."/>
            <person name="Abouelleil A."/>
            <person name="Chapman S.B."/>
            <person name="Priest M."/>
            <person name="Young S.K."/>
            <person name="Wortman J."/>
            <person name="Nusbaum C."/>
            <person name="Birren B."/>
        </authorList>
    </citation>
    <scope>NUCLEOTIDE SEQUENCE [LARGE SCALE GENOMIC DNA]</scope>
    <source>
        <strain evidence="8 9">CBS 89968</strain>
    </source>
</reference>
<dbReference type="RefSeq" id="XP_016232760.1">
    <property type="nucleotide sequence ID" value="XM_016384137.1"/>
</dbReference>
<feature type="compositionally biased region" description="Low complexity" evidence="7">
    <location>
        <begin position="297"/>
        <end position="318"/>
    </location>
</feature>
<dbReference type="AlphaFoldDB" id="A0A0D2BN54"/>
<dbReference type="EMBL" id="KN847498">
    <property type="protein sequence ID" value="KIW12544.1"/>
    <property type="molecule type" value="Genomic_DNA"/>
</dbReference>
<evidence type="ECO:0000313" key="9">
    <source>
        <dbReference type="Proteomes" id="UP000053328"/>
    </source>
</evidence>
<dbReference type="GO" id="GO:0003677">
    <property type="term" value="F:DNA binding"/>
    <property type="evidence" value="ECO:0007669"/>
    <property type="project" value="UniProtKB-KW"/>
</dbReference>
<accession>A0A0D2BN54</accession>
<dbReference type="GeneID" id="27336904"/>
<evidence type="ECO:0000256" key="5">
    <source>
        <dbReference type="ARBA" id="ARBA00023163"/>
    </source>
</evidence>
<keyword evidence="6" id="KW-0539">Nucleus</keyword>